<dbReference type="AlphaFoldDB" id="A0A8X6U7A4"/>
<evidence type="ECO:0000313" key="2">
    <source>
        <dbReference type="Proteomes" id="UP000887013"/>
    </source>
</evidence>
<accession>A0A8X6U7A4</accession>
<name>A0A8X6U7A4_NEPPI</name>
<evidence type="ECO:0000313" key="1">
    <source>
        <dbReference type="EMBL" id="GFT88199.1"/>
    </source>
</evidence>
<dbReference type="OrthoDB" id="8028980at2759"/>
<protein>
    <submittedName>
        <fullName evidence="1">Uncharacterized protein</fullName>
    </submittedName>
</protein>
<comment type="caution">
    <text evidence="1">The sequence shown here is derived from an EMBL/GenBank/DDBJ whole genome shotgun (WGS) entry which is preliminary data.</text>
</comment>
<proteinExistence type="predicted"/>
<reference evidence="1" key="1">
    <citation type="submission" date="2020-08" db="EMBL/GenBank/DDBJ databases">
        <title>Multicomponent nature underlies the extraordinary mechanical properties of spider dragline silk.</title>
        <authorList>
            <person name="Kono N."/>
            <person name="Nakamura H."/>
            <person name="Mori M."/>
            <person name="Yoshida Y."/>
            <person name="Ohtoshi R."/>
            <person name="Malay A.D."/>
            <person name="Moran D.A.P."/>
            <person name="Tomita M."/>
            <person name="Numata K."/>
            <person name="Arakawa K."/>
        </authorList>
    </citation>
    <scope>NUCLEOTIDE SEQUENCE</scope>
</reference>
<keyword evidence="2" id="KW-1185">Reference proteome</keyword>
<gene>
    <name evidence="1" type="ORF">NPIL_637711</name>
</gene>
<organism evidence="1 2">
    <name type="scientific">Nephila pilipes</name>
    <name type="common">Giant wood spider</name>
    <name type="synonym">Nephila maculata</name>
    <dbReference type="NCBI Taxonomy" id="299642"/>
    <lineage>
        <taxon>Eukaryota</taxon>
        <taxon>Metazoa</taxon>
        <taxon>Ecdysozoa</taxon>
        <taxon>Arthropoda</taxon>
        <taxon>Chelicerata</taxon>
        <taxon>Arachnida</taxon>
        <taxon>Araneae</taxon>
        <taxon>Araneomorphae</taxon>
        <taxon>Entelegynae</taxon>
        <taxon>Araneoidea</taxon>
        <taxon>Nephilidae</taxon>
        <taxon>Nephila</taxon>
    </lineage>
</organism>
<dbReference type="EMBL" id="BMAW01073542">
    <property type="protein sequence ID" value="GFT88199.1"/>
    <property type="molecule type" value="Genomic_DNA"/>
</dbReference>
<sequence>MSPLKDTSAKLVNEELKFEIYSNSAQGISELDSKLNVSKRPISILLQQFGKIKKLDEWMPHETNDNQSLETCFFFLFALPPAI</sequence>
<dbReference type="Proteomes" id="UP000887013">
    <property type="component" value="Unassembled WGS sequence"/>
</dbReference>